<dbReference type="Proteomes" id="UP000717835">
    <property type="component" value="Unassembled WGS sequence"/>
</dbReference>
<sequence>MFSIICTMLAGIVIGRFLHDGKFLKNIEKSTSLTIAALLFVLGLSIGSNRLIVENLGRVGWQAAILAVLSLAGSIVAARIVFQLFFEKGEEK</sequence>
<comment type="caution">
    <text evidence="2">The sequence shown here is derived from an EMBL/GenBank/DDBJ whole genome shotgun (WGS) entry which is preliminary data.</text>
</comment>
<dbReference type="EMBL" id="JACLYZ010000001">
    <property type="protein sequence ID" value="MBM6733731.1"/>
    <property type="molecule type" value="Genomic_DNA"/>
</dbReference>
<dbReference type="AlphaFoldDB" id="A0A921HY70"/>
<keyword evidence="5" id="KW-1185">Reference proteome</keyword>
<dbReference type="GO" id="GO:0015661">
    <property type="term" value="F:L-lysine efflux transmembrane transporter activity"/>
    <property type="evidence" value="ECO:0007669"/>
    <property type="project" value="InterPro"/>
</dbReference>
<evidence type="ECO:0000313" key="4">
    <source>
        <dbReference type="Proteomes" id="UP000717835"/>
    </source>
</evidence>
<reference evidence="2" key="2">
    <citation type="journal article" date="2021" name="PeerJ">
        <title>Extensive microbial diversity within the chicken gut microbiome revealed by metagenomics and culture.</title>
        <authorList>
            <person name="Gilroy R."/>
            <person name="Ravi A."/>
            <person name="Getino M."/>
            <person name="Pursley I."/>
            <person name="Horton D.L."/>
            <person name="Alikhan N.F."/>
            <person name="Baker D."/>
            <person name="Gharbi K."/>
            <person name="Hall N."/>
            <person name="Watson M."/>
            <person name="Adriaenssens E.M."/>
            <person name="Foster-Nyarko E."/>
            <person name="Jarju S."/>
            <person name="Secka A."/>
            <person name="Antonio M."/>
            <person name="Oren A."/>
            <person name="Chaudhuri R.R."/>
            <person name="La Ragione R."/>
            <person name="Hildebrand F."/>
            <person name="Pallen M.J."/>
        </authorList>
    </citation>
    <scope>NUCLEOTIDE SEQUENCE</scope>
    <source>
        <strain evidence="2">CHK55-1828</strain>
    </source>
</reference>
<keyword evidence="1" id="KW-0472">Membrane</keyword>
<accession>A0A921HY70</accession>
<gene>
    <name evidence="3" type="ORF">H7U35_00615</name>
    <name evidence="2" type="ORF">K8W02_11725</name>
</gene>
<dbReference type="EMBL" id="DYVX01000094">
    <property type="protein sequence ID" value="HJF93031.1"/>
    <property type="molecule type" value="Genomic_DNA"/>
</dbReference>
<proteinExistence type="predicted"/>
<name>A0A921HY70_9BACT</name>
<evidence type="ECO:0000313" key="2">
    <source>
        <dbReference type="EMBL" id="HJF93031.1"/>
    </source>
</evidence>
<dbReference type="Pfam" id="PF03956">
    <property type="entry name" value="Lys_export"/>
    <property type="match status" value="1"/>
</dbReference>
<reference evidence="3 5" key="3">
    <citation type="journal article" date="2021" name="Sci. Rep.">
        <title>The distribution of antibiotic resistance genes in chicken gut microbiota commensals.</title>
        <authorList>
            <person name="Juricova H."/>
            <person name="Matiasovicova J."/>
            <person name="Kubasova T."/>
            <person name="Cejkova D."/>
            <person name="Rychlik I."/>
        </authorList>
    </citation>
    <scope>NUCLEOTIDE SEQUENCE [LARGE SCALE GENOMIC DNA]</scope>
    <source>
        <strain evidence="3 5">An772</strain>
    </source>
</reference>
<dbReference type="RefSeq" id="WP_022019748.1">
    <property type="nucleotide sequence ID" value="NZ_CALUIP010000001.1"/>
</dbReference>
<protein>
    <submittedName>
        <fullName evidence="3">LysO family transporter</fullName>
    </submittedName>
    <submittedName>
        <fullName evidence="2">Lysine exporter LysO family protein</fullName>
    </submittedName>
</protein>
<dbReference type="InterPro" id="IPR005642">
    <property type="entry name" value="LysO"/>
</dbReference>
<feature type="transmembrane region" description="Helical" evidence="1">
    <location>
        <begin position="31"/>
        <end position="52"/>
    </location>
</feature>
<dbReference type="Proteomes" id="UP000766986">
    <property type="component" value="Unassembled WGS sequence"/>
</dbReference>
<evidence type="ECO:0000256" key="1">
    <source>
        <dbReference type="SAM" id="Phobius"/>
    </source>
</evidence>
<reference evidence="2" key="4">
    <citation type="submission" date="2021-09" db="EMBL/GenBank/DDBJ databases">
        <authorList>
            <person name="Gilroy R."/>
        </authorList>
    </citation>
    <scope>NUCLEOTIDE SEQUENCE</scope>
    <source>
        <strain evidence="2">CHK55-1828</strain>
    </source>
</reference>
<organism evidence="2 4">
    <name type="scientific">Mediterranea massiliensis</name>
    <dbReference type="NCBI Taxonomy" id="1841865"/>
    <lineage>
        <taxon>Bacteria</taxon>
        <taxon>Pseudomonadati</taxon>
        <taxon>Bacteroidota</taxon>
        <taxon>Bacteroidia</taxon>
        <taxon>Bacteroidales</taxon>
        <taxon>Bacteroidaceae</taxon>
        <taxon>Mediterranea</taxon>
    </lineage>
</organism>
<feature type="transmembrane region" description="Helical" evidence="1">
    <location>
        <begin position="64"/>
        <end position="86"/>
    </location>
</feature>
<evidence type="ECO:0000313" key="3">
    <source>
        <dbReference type="EMBL" id="MBM6733731.1"/>
    </source>
</evidence>
<reference evidence="3" key="1">
    <citation type="submission" date="2020-08" db="EMBL/GenBank/DDBJ databases">
        <authorList>
            <person name="Cejkova D."/>
            <person name="Kubasova T."/>
            <person name="Jahodarova E."/>
            <person name="Rychlik I."/>
        </authorList>
    </citation>
    <scope>NUCLEOTIDE SEQUENCE</scope>
    <source>
        <strain evidence="3">An772</strain>
    </source>
</reference>
<keyword evidence="1" id="KW-1133">Transmembrane helix</keyword>
<keyword evidence="1" id="KW-0812">Transmembrane</keyword>
<evidence type="ECO:0000313" key="5">
    <source>
        <dbReference type="Proteomes" id="UP000766986"/>
    </source>
</evidence>